<dbReference type="Proteomes" id="UP000053405">
    <property type="component" value="Unassembled WGS sequence"/>
</dbReference>
<dbReference type="STRING" id="1121927.GOHSU_30_00160"/>
<keyword evidence="1" id="KW-0472">Membrane</keyword>
<name>L7LDF5_9ACTN</name>
<gene>
    <name evidence="3" type="primary">mceC</name>
    <name evidence="3" type="ORF">GOHSU_30_00160</name>
</gene>
<comment type="caution">
    <text evidence="3">The sequence shown here is derived from an EMBL/GenBank/DDBJ whole genome shotgun (WGS) entry which is preliminary data.</text>
</comment>
<feature type="transmembrane region" description="Helical" evidence="1">
    <location>
        <begin position="20"/>
        <end position="39"/>
    </location>
</feature>
<keyword evidence="4" id="KW-1185">Reference proteome</keyword>
<dbReference type="InterPro" id="IPR003399">
    <property type="entry name" value="Mce/MlaD"/>
</dbReference>
<dbReference type="RefSeq" id="WP_005941538.1">
    <property type="nucleotide sequence ID" value="NZ_ATVK01000054.1"/>
</dbReference>
<proteinExistence type="predicted"/>
<evidence type="ECO:0000256" key="1">
    <source>
        <dbReference type="SAM" id="Phobius"/>
    </source>
</evidence>
<keyword evidence="1" id="KW-0812">Transmembrane</keyword>
<dbReference type="InterPro" id="IPR052336">
    <property type="entry name" value="MlaD_Phospholipid_Transporter"/>
</dbReference>
<dbReference type="AlphaFoldDB" id="L7LDF5"/>
<organism evidence="3 4">
    <name type="scientific">Gordonia hirsuta DSM 44140 = NBRC 16056</name>
    <dbReference type="NCBI Taxonomy" id="1121927"/>
    <lineage>
        <taxon>Bacteria</taxon>
        <taxon>Bacillati</taxon>
        <taxon>Actinomycetota</taxon>
        <taxon>Actinomycetes</taxon>
        <taxon>Mycobacteriales</taxon>
        <taxon>Gordoniaceae</taxon>
        <taxon>Gordonia</taxon>
    </lineage>
</organism>
<evidence type="ECO:0000313" key="4">
    <source>
        <dbReference type="Proteomes" id="UP000053405"/>
    </source>
</evidence>
<dbReference type="Pfam" id="PF02470">
    <property type="entry name" value="MlaD"/>
    <property type="match status" value="1"/>
</dbReference>
<sequence>MRDPFANVNLTRGPDLSWGIVGMVFAGIGLLMAGVIYVVPFGRTTYTAHLQYSGSISGGDEVRIAGVNVGSVGTVALDGDKVVVTFTVDDGQRLGELTEVEVKLLTPVGGHYLAVTPKGDGDLAGVPIPKERTKTPFELSDVLESIEPIAGGLNGNTVRETIREVNRAIDGRPDAIRELMTQGTDLLSVIANHTDQLERGMGVGDEYLGAIAQDKQLLAGFVRHLGGIAVKLADRRTDIITTFQSLKRLAAVVHRPLMAWDGGIEPSISASEEIFRALVADISKIDDAIAGLREVIGSLGMMLGDSGIEIDQSKSVVRDTGLCIPLPGSDC</sequence>
<keyword evidence="1" id="KW-1133">Transmembrane helix</keyword>
<dbReference type="eggNOG" id="COG1463">
    <property type="taxonomic scope" value="Bacteria"/>
</dbReference>
<reference evidence="3 4" key="1">
    <citation type="submission" date="2012-12" db="EMBL/GenBank/DDBJ databases">
        <title>Whole genome shotgun sequence of Gordonia hirsuta NBRC 16056.</title>
        <authorList>
            <person name="Isaki-Nakamura S."/>
            <person name="Hosoyama A."/>
            <person name="Tsuchikane K."/>
            <person name="Katsumata H."/>
            <person name="Baba S."/>
            <person name="Yamazaki S."/>
            <person name="Fujita N."/>
        </authorList>
    </citation>
    <scope>NUCLEOTIDE SEQUENCE [LARGE SCALE GENOMIC DNA]</scope>
    <source>
        <strain evidence="3 4">NBRC 16056</strain>
    </source>
</reference>
<evidence type="ECO:0000259" key="2">
    <source>
        <dbReference type="Pfam" id="PF02470"/>
    </source>
</evidence>
<accession>L7LDF5</accession>
<feature type="domain" description="Mce/MlaD" evidence="2">
    <location>
        <begin position="44"/>
        <end position="117"/>
    </location>
</feature>
<dbReference type="PANTHER" id="PTHR33371:SF18">
    <property type="entry name" value="MCE-FAMILY PROTEIN MCE3C"/>
    <property type="match status" value="1"/>
</dbReference>
<protein>
    <submittedName>
        <fullName evidence="3">Mce family protein</fullName>
    </submittedName>
</protein>
<dbReference type="GO" id="GO:0005576">
    <property type="term" value="C:extracellular region"/>
    <property type="evidence" value="ECO:0007669"/>
    <property type="project" value="TreeGrafter"/>
</dbReference>
<dbReference type="EMBL" id="BANT01000030">
    <property type="protein sequence ID" value="GAC58092.1"/>
    <property type="molecule type" value="Genomic_DNA"/>
</dbReference>
<dbReference type="PANTHER" id="PTHR33371">
    <property type="entry name" value="INTERMEMBRANE PHOSPHOLIPID TRANSPORT SYSTEM BINDING PROTEIN MLAD-RELATED"/>
    <property type="match status" value="1"/>
</dbReference>
<evidence type="ECO:0000313" key="3">
    <source>
        <dbReference type="EMBL" id="GAC58092.1"/>
    </source>
</evidence>